<evidence type="ECO:0000313" key="7">
    <source>
        <dbReference type="Proteomes" id="UP000887458"/>
    </source>
</evidence>
<feature type="region of interest" description="Disordered" evidence="4">
    <location>
        <begin position="737"/>
        <end position="760"/>
    </location>
</feature>
<dbReference type="InterPro" id="IPR050439">
    <property type="entry name" value="ADAMTS_ADAMTS-like"/>
</dbReference>
<dbReference type="InterPro" id="IPR036383">
    <property type="entry name" value="TSP1_rpt_sf"/>
</dbReference>
<evidence type="ECO:0000259" key="5">
    <source>
        <dbReference type="Pfam" id="PF19236"/>
    </source>
</evidence>
<protein>
    <submittedName>
        <fullName evidence="6">Thrombospondin type 1 repeat protein</fullName>
    </submittedName>
</protein>
<feature type="domain" description="ADAMTS/ADAMTS-like cysteine-rich" evidence="5">
    <location>
        <begin position="91"/>
        <end position="184"/>
    </location>
</feature>
<comment type="caution">
    <text evidence="6">The sequence shown here is derived from an EMBL/GenBank/DDBJ whole genome shotgun (WGS) entry which is preliminary data.</text>
</comment>
<dbReference type="InterPro" id="IPR000884">
    <property type="entry name" value="TSP1_rpt"/>
</dbReference>
<evidence type="ECO:0000256" key="2">
    <source>
        <dbReference type="ARBA" id="ARBA00022525"/>
    </source>
</evidence>
<evidence type="ECO:0000256" key="1">
    <source>
        <dbReference type="ARBA" id="ARBA00004613"/>
    </source>
</evidence>
<dbReference type="EMBL" id="NJHN03000071">
    <property type="protein sequence ID" value="KAH9417892.1"/>
    <property type="molecule type" value="Genomic_DNA"/>
</dbReference>
<reference evidence="6 7" key="2">
    <citation type="journal article" date="2022" name="Mol. Biol. Evol.">
        <title>Comparative Genomics Reveals Insights into the Divergent Evolution of Astigmatic Mites and Household Pest Adaptations.</title>
        <authorList>
            <person name="Xiong Q."/>
            <person name="Wan A.T."/>
            <person name="Liu X."/>
            <person name="Fung C.S."/>
            <person name="Xiao X."/>
            <person name="Malainual N."/>
            <person name="Hou J."/>
            <person name="Wang L."/>
            <person name="Wang M."/>
            <person name="Yang K.Y."/>
            <person name="Cui Y."/>
            <person name="Leung E.L."/>
            <person name="Nong W."/>
            <person name="Shin S.K."/>
            <person name="Au S.W."/>
            <person name="Jeong K.Y."/>
            <person name="Chew F.T."/>
            <person name="Hui J.H."/>
            <person name="Leung T.F."/>
            <person name="Tungtrongchitr A."/>
            <person name="Zhong N."/>
            <person name="Liu Z."/>
            <person name="Tsui S.K."/>
        </authorList>
    </citation>
    <scope>NUCLEOTIDE SEQUENCE [LARGE SCALE GENOMIC DNA]</scope>
    <source>
        <strain evidence="6">Derp</strain>
    </source>
</reference>
<sequence length="896" mass="102908">PLFLINDYCCLNVLSPSSSSSISILSNDVVHEINEWSLWSPWSPCSRICDGGITTSVRKCLARSGCKNGQFKRHKLCNMQPCIVKTNFRQSQCSSFNNKPYRERYYEWIAFIDPTDPCSLTCKANGLNFVAKLSPFITDGTRCTTDSLDVCVSGKCMSVGCDLQLGSTKKIDNCGVCGGDGSSCKNHTYRWQHRFETNCSTICSNDYQLSQFRTSTVFCTDVSTEIIVDDLFCRQDERPNPITSQCESSIEHCKFRWITEEWSKCSQKCGTGYQIRAIYCVLNINHNVKMDEKQCEKIGLKRPETERKCNEEECPEWYEGPWSACSETCGNGTQKRHVICKDNQGLPSDKCDWQLRPLDSRNCSDISDCFKCYDVGQWSSCNVTCGIGYKKRSVKCRIYLEFSKTFATIPFNQCSGSRPSDIQICYGYDCHMDGKDSLQENNYIIEPDDNFIDEKFQWKITGFTKCSANCLGGTQESIIDCIRISDNQRMPTELCPLETKPETYTRICNDQPCLPRWNLSEFGDCSKKCGEGGYQTRVVLCIHEVARGSKNFVIVPDDQCDSLKPLIERKCNQFDCPARWDTHAWQKCSRECGGGLKKNVHELNFLCPLPLQTTTITTTEIKPIWLKGHDLIQPDRKHIIMMDNFLKIRMIKSNDTGVYKCIYNYDSNNDDDIIQHSMFLHVVRLMDNNNNNDFMNDQHSTTTTTTEISNNYYQNELDVSQEMEKYSLKSETKRQYLSYDNNDDNDNDRIRPDRLGVDNSNEINDEKQIEKPYGQLNWITTSWSNCTIPCGGFGFKIRHSQCYERLDNMTRKLNDSFCIESGLTKPNTFEICGLQTCSYWMVGQWSECQGCIDIHKGIQWRNVECHNQNGTINMDESECYHWNSNKPITPNKNVII</sequence>
<keyword evidence="7" id="KW-1185">Reference proteome</keyword>
<proteinExistence type="predicted"/>
<dbReference type="InterPro" id="IPR036179">
    <property type="entry name" value="Ig-like_dom_sf"/>
</dbReference>
<dbReference type="PANTHER" id="PTHR13723:SF281">
    <property type="entry name" value="PAPILIN"/>
    <property type="match status" value="1"/>
</dbReference>
<dbReference type="PANTHER" id="PTHR13723">
    <property type="entry name" value="ADAMTS A DISINTEGRIN AND METALLOPROTEASE WITH THROMBOSPONDIN MOTIFS PROTEASE"/>
    <property type="match status" value="1"/>
</dbReference>
<dbReference type="Gene3D" id="2.60.40.10">
    <property type="entry name" value="Immunoglobulins"/>
    <property type="match status" value="1"/>
</dbReference>
<organism evidence="6 7">
    <name type="scientific">Dermatophagoides pteronyssinus</name>
    <name type="common">European house dust mite</name>
    <dbReference type="NCBI Taxonomy" id="6956"/>
    <lineage>
        <taxon>Eukaryota</taxon>
        <taxon>Metazoa</taxon>
        <taxon>Ecdysozoa</taxon>
        <taxon>Arthropoda</taxon>
        <taxon>Chelicerata</taxon>
        <taxon>Arachnida</taxon>
        <taxon>Acari</taxon>
        <taxon>Acariformes</taxon>
        <taxon>Sarcoptiformes</taxon>
        <taxon>Astigmata</taxon>
        <taxon>Psoroptidia</taxon>
        <taxon>Analgoidea</taxon>
        <taxon>Pyroglyphidae</taxon>
        <taxon>Dermatophagoidinae</taxon>
        <taxon>Dermatophagoides</taxon>
    </lineage>
</organism>
<accession>A0ABQ8J5P6</accession>
<dbReference type="PROSITE" id="PS50092">
    <property type="entry name" value="TSP1"/>
    <property type="match status" value="5"/>
</dbReference>
<dbReference type="Proteomes" id="UP000887458">
    <property type="component" value="Unassembled WGS sequence"/>
</dbReference>
<dbReference type="InterPro" id="IPR013783">
    <property type="entry name" value="Ig-like_fold"/>
</dbReference>
<dbReference type="InterPro" id="IPR013273">
    <property type="entry name" value="ADAMTS/ADAMTS-like"/>
</dbReference>
<evidence type="ECO:0000256" key="4">
    <source>
        <dbReference type="SAM" id="MobiDB-lite"/>
    </source>
</evidence>
<dbReference type="Pfam" id="PF00090">
    <property type="entry name" value="TSP_1"/>
    <property type="match status" value="1"/>
</dbReference>
<dbReference type="SMART" id="SM00209">
    <property type="entry name" value="TSP1"/>
    <property type="match status" value="8"/>
</dbReference>
<dbReference type="Pfam" id="PF19236">
    <property type="entry name" value="ADAMTS_CR_3"/>
    <property type="match status" value="1"/>
</dbReference>
<name>A0ABQ8J5P6_DERPT</name>
<dbReference type="SUPFAM" id="SSF48726">
    <property type="entry name" value="Immunoglobulin"/>
    <property type="match status" value="1"/>
</dbReference>
<dbReference type="SUPFAM" id="SSF82895">
    <property type="entry name" value="TSP-1 type 1 repeat"/>
    <property type="match status" value="7"/>
</dbReference>
<evidence type="ECO:0000256" key="3">
    <source>
        <dbReference type="ARBA" id="ARBA00023157"/>
    </source>
</evidence>
<keyword evidence="2" id="KW-0964">Secreted</keyword>
<dbReference type="Gene3D" id="2.20.100.10">
    <property type="entry name" value="Thrombospondin type-1 (TSP1) repeat"/>
    <property type="match status" value="6"/>
</dbReference>
<dbReference type="InterPro" id="IPR045371">
    <property type="entry name" value="ADAMTS_CR_3"/>
</dbReference>
<feature type="compositionally biased region" description="Basic and acidic residues" evidence="4">
    <location>
        <begin position="747"/>
        <end position="756"/>
    </location>
</feature>
<evidence type="ECO:0000313" key="6">
    <source>
        <dbReference type="EMBL" id="KAH9417892.1"/>
    </source>
</evidence>
<comment type="subcellular location">
    <subcellularLocation>
        <location evidence="1">Secreted</location>
    </subcellularLocation>
</comment>
<dbReference type="Pfam" id="PF19030">
    <property type="entry name" value="TSP1_ADAMTS"/>
    <property type="match status" value="6"/>
</dbReference>
<dbReference type="PRINTS" id="PR01857">
    <property type="entry name" value="ADAMTSFAMILY"/>
</dbReference>
<gene>
    <name evidence="6" type="primary">ADAMTSL1_3</name>
    <name evidence="6" type="ORF">DERP_015374</name>
</gene>
<feature type="non-terminal residue" evidence="6">
    <location>
        <position position="1"/>
    </location>
</feature>
<keyword evidence="3" id="KW-1015">Disulfide bond</keyword>
<reference evidence="6 7" key="1">
    <citation type="journal article" date="2018" name="J. Allergy Clin. Immunol.">
        <title>High-quality assembly of Dermatophagoides pteronyssinus genome and transcriptome reveals a wide range of novel allergens.</title>
        <authorList>
            <person name="Liu X.Y."/>
            <person name="Yang K.Y."/>
            <person name="Wang M.Q."/>
            <person name="Kwok J.S."/>
            <person name="Zeng X."/>
            <person name="Yang Z."/>
            <person name="Xiao X.J."/>
            <person name="Lau C.P."/>
            <person name="Li Y."/>
            <person name="Huang Z.M."/>
            <person name="Ba J.G."/>
            <person name="Yim A.K."/>
            <person name="Ouyang C.Y."/>
            <person name="Ngai S.M."/>
            <person name="Chan T.F."/>
            <person name="Leung E.L."/>
            <person name="Liu L."/>
            <person name="Liu Z.G."/>
            <person name="Tsui S.K."/>
        </authorList>
    </citation>
    <scope>NUCLEOTIDE SEQUENCE [LARGE SCALE GENOMIC DNA]</scope>
    <source>
        <strain evidence="6">Derp</strain>
    </source>
</reference>